<dbReference type="Gene3D" id="3.40.50.1820">
    <property type="entry name" value="alpha/beta hydrolase"/>
    <property type="match status" value="1"/>
</dbReference>
<dbReference type="GO" id="GO:0003824">
    <property type="term" value="F:catalytic activity"/>
    <property type="evidence" value="ECO:0007669"/>
    <property type="project" value="UniProtKB-ARBA"/>
</dbReference>
<dbReference type="PANTHER" id="PTHR43798">
    <property type="entry name" value="MONOACYLGLYCEROL LIPASE"/>
    <property type="match status" value="1"/>
</dbReference>
<dbReference type="EMBL" id="BNAT01000004">
    <property type="protein sequence ID" value="GHH84688.1"/>
    <property type="molecule type" value="Genomic_DNA"/>
</dbReference>
<dbReference type="PANTHER" id="PTHR43798:SF33">
    <property type="entry name" value="HYDROLASE, PUTATIVE (AFU_ORTHOLOGUE AFUA_2G14860)-RELATED"/>
    <property type="match status" value="1"/>
</dbReference>
<keyword evidence="3" id="KW-1185">Reference proteome</keyword>
<evidence type="ECO:0000313" key="3">
    <source>
        <dbReference type="Proteomes" id="UP000603227"/>
    </source>
</evidence>
<name>A0A919L5B1_9ACTN</name>
<comment type="caution">
    <text evidence="2">The sequence shown here is derived from an EMBL/GenBank/DDBJ whole genome shotgun (WGS) entry which is preliminary data.</text>
</comment>
<accession>A0A919L5B1</accession>
<reference evidence="2" key="2">
    <citation type="submission" date="2020-09" db="EMBL/GenBank/DDBJ databases">
        <authorList>
            <person name="Sun Q."/>
            <person name="Zhou Y."/>
        </authorList>
    </citation>
    <scope>NUCLEOTIDE SEQUENCE</scope>
    <source>
        <strain evidence="2">CGMCC 4.7403</strain>
    </source>
</reference>
<dbReference type="AlphaFoldDB" id="A0A919L5B1"/>
<evidence type="ECO:0000313" key="2">
    <source>
        <dbReference type="EMBL" id="GHH84688.1"/>
    </source>
</evidence>
<dbReference type="InterPro" id="IPR000073">
    <property type="entry name" value="AB_hydrolase_1"/>
</dbReference>
<dbReference type="SUPFAM" id="SSF53474">
    <property type="entry name" value="alpha/beta-Hydrolases"/>
    <property type="match status" value="1"/>
</dbReference>
<gene>
    <name evidence="2" type="ORF">GCM10017771_14530</name>
</gene>
<sequence>MGSFDIHAFDEAYDKVMAKWPADRETFAVSGEFGTTRGSVCGPVGAPPLLLLPGGGGATSASWFANAGELALTHRVYAVDLIGEPGHSRREAGHPLRKAADLAAWLDGILHGLEIDATALCGHSYGAWIALHYALYAPHRVRRLALLDPTQCFAGFGTAYILRAARMMLGRSARRTRAFLEWETGGARVDPDWLLLQEAAARFPFTRPVTGPKPDRAAMAAFDVPTLLLLAENSRAHDVRQVAARAAGSLPRVEVAVLADVSHHALPHTNPAELNSRLTAFFDG</sequence>
<evidence type="ECO:0000259" key="1">
    <source>
        <dbReference type="Pfam" id="PF12697"/>
    </source>
</evidence>
<organism evidence="2 3">
    <name type="scientific">Streptomyces capitiformicae</name>
    <dbReference type="NCBI Taxonomy" id="2014920"/>
    <lineage>
        <taxon>Bacteria</taxon>
        <taxon>Bacillati</taxon>
        <taxon>Actinomycetota</taxon>
        <taxon>Actinomycetes</taxon>
        <taxon>Kitasatosporales</taxon>
        <taxon>Streptomycetaceae</taxon>
        <taxon>Streptomyces</taxon>
    </lineage>
</organism>
<dbReference type="Pfam" id="PF12697">
    <property type="entry name" value="Abhydrolase_6"/>
    <property type="match status" value="1"/>
</dbReference>
<dbReference type="Proteomes" id="UP000603227">
    <property type="component" value="Unassembled WGS sequence"/>
</dbReference>
<dbReference type="InterPro" id="IPR050266">
    <property type="entry name" value="AB_hydrolase_sf"/>
</dbReference>
<protein>
    <submittedName>
        <fullName evidence="2">Carboxylesterase</fullName>
    </submittedName>
</protein>
<reference evidence="2" key="1">
    <citation type="journal article" date="2014" name="Int. J. Syst. Evol. Microbiol.">
        <title>Complete genome sequence of Corynebacterium casei LMG S-19264T (=DSM 44701T), isolated from a smear-ripened cheese.</title>
        <authorList>
            <consortium name="US DOE Joint Genome Institute (JGI-PGF)"/>
            <person name="Walter F."/>
            <person name="Albersmeier A."/>
            <person name="Kalinowski J."/>
            <person name="Ruckert C."/>
        </authorList>
    </citation>
    <scope>NUCLEOTIDE SEQUENCE</scope>
    <source>
        <strain evidence="2">CGMCC 4.7403</strain>
    </source>
</reference>
<proteinExistence type="predicted"/>
<feature type="domain" description="AB hydrolase-1" evidence="1">
    <location>
        <begin position="49"/>
        <end position="275"/>
    </location>
</feature>
<dbReference type="GO" id="GO:0016020">
    <property type="term" value="C:membrane"/>
    <property type="evidence" value="ECO:0007669"/>
    <property type="project" value="TreeGrafter"/>
</dbReference>
<dbReference type="InterPro" id="IPR029058">
    <property type="entry name" value="AB_hydrolase_fold"/>
</dbReference>
<dbReference type="RefSeq" id="WP_373313283.1">
    <property type="nucleotide sequence ID" value="NZ_BNAT01000004.1"/>
</dbReference>